<feature type="binding site" evidence="12">
    <location>
        <position position="128"/>
    </location>
    <ligand>
        <name>[4Fe-4S] cluster</name>
        <dbReference type="ChEBI" id="CHEBI:49883"/>
    </ligand>
</feature>
<dbReference type="PANTHER" id="PTHR46509">
    <property type="entry name" value="PHOSPHOADENOSINE PHOSPHOSULFATE REDUCTASE"/>
    <property type="match status" value="1"/>
</dbReference>
<keyword evidence="3 12" id="KW-0560">Oxidoreductase</keyword>
<keyword evidence="15" id="KW-1185">Reference proteome</keyword>
<dbReference type="InterPro" id="IPR014729">
    <property type="entry name" value="Rossmann-like_a/b/a_fold"/>
</dbReference>
<dbReference type="NCBIfam" id="TIGR02055">
    <property type="entry name" value="APS_reductase"/>
    <property type="match status" value="1"/>
</dbReference>
<organism evidence="14 15">
    <name type="scientific">Texcoconibacillus texcoconensis</name>
    <dbReference type="NCBI Taxonomy" id="1095777"/>
    <lineage>
        <taxon>Bacteria</taxon>
        <taxon>Bacillati</taxon>
        <taxon>Bacillota</taxon>
        <taxon>Bacilli</taxon>
        <taxon>Bacillales</taxon>
        <taxon>Bacillaceae</taxon>
        <taxon>Texcoconibacillus</taxon>
    </lineage>
</organism>
<dbReference type="GO" id="GO:0019379">
    <property type="term" value="P:sulfate assimilation, phosphoadenylyl sulfate reduction by phosphoadenylyl-sulfate reductase (thioredoxin)"/>
    <property type="evidence" value="ECO:0007669"/>
    <property type="project" value="UniProtKB-UniRule"/>
</dbReference>
<feature type="binding site" evidence="12">
    <location>
        <position position="127"/>
    </location>
    <ligand>
        <name>[4Fe-4S] cluster</name>
        <dbReference type="ChEBI" id="CHEBI:49883"/>
    </ligand>
</feature>
<proteinExistence type="inferred from homology"/>
<keyword evidence="5 12" id="KW-0411">Iron-sulfur</keyword>
<dbReference type="Gene3D" id="3.40.50.620">
    <property type="entry name" value="HUPs"/>
    <property type="match status" value="1"/>
</dbReference>
<comment type="similarity">
    <text evidence="1 12">Belongs to the PAPS reductase family. CysH subfamily.</text>
</comment>
<dbReference type="InterPro" id="IPR002500">
    <property type="entry name" value="PAPS_reduct_dom"/>
</dbReference>
<evidence type="ECO:0000259" key="13">
    <source>
        <dbReference type="Pfam" id="PF01507"/>
    </source>
</evidence>
<dbReference type="InterPro" id="IPR011798">
    <property type="entry name" value="APS_reductase"/>
</dbReference>
<dbReference type="NCBIfam" id="NF002537">
    <property type="entry name" value="PRK02090.1"/>
    <property type="match status" value="1"/>
</dbReference>
<comment type="caution">
    <text evidence="14">The sequence shown here is derived from an EMBL/GenBank/DDBJ whole genome shotgun (WGS) entry which is preliminary data.</text>
</comment>
<evidence type="ECO:0000256" key="10">
    <source>
        <dbReference type="ARBA" id="ARBA00030894"/>
    </source>
</evidence>
<gene>
    <name evidence="12" type="primary">cysH</name>
    <name evidence="14" type="ORF">HNQ41_000486</name>
</gene>
<accession>A0A840QLU1</accession>
<feature type="active site" description="Nucleophile; cysteine thiosulfonate intermediate" evidence="12">
    <location>
        <position position="236"/>
    </location>
</feature>
<evidence type="ECO:0000256" key="6">
    <source>
        <dbReference type="ARBA" id="ARBA00024298"/>
    </source>
</evidence>
<keyword evidence="4 12" id="KW-0408">Iron</keyword>
<dbReference type="SUPFAM" id="SSF52402">
    <property type="entry name" value="Adenine nucleotide alpha hydrolases-like"/>
    <property type="match status" value="1"/>
</dbReference>
<dbReference type="PANTHER" id="PTHR46509:SF1">
    <property type="entry name" value="PHOSPHOADENOSINE PHOSPHOSULFATE REDUCTASE"/>
    <property type="match status" value="1"/>
</dbReference>
<keyword evidence="2 12" id="KW-0963">Cytoplasm</keyword>
<sequence length="242" mass="28011">MGGSIESWSYHALKDEDYRQQNELLEKKDALDVLKWAYETFDDELLYACSFGAEGIVLIDLISKVKPDAHIAFLDTHLHFTETYSLINEIREKYPRLTIEMVEPELSLQEQADQYGEALWGKNPDRCCGIRKKQPLERGISKYQAWLSGLRREQSPTRANINYINRDDTFKSIKVCPLIHWTWDDVWQYIETFDLPYNPLHDQGYPSIGCTKCTQPVKEGEDLRAGRWSGSGKTECGLHLNS</sequence>
<feature type="domain" description="Phosphoadenosine phosphosulphate reductase" evidence="13">
    <location>
        <begin position="45"/>
        <end position="216"/>
    </location>
</feature>
<comment type="pathway">
    <text evidence="7 12">Sulfur metabolism; hydrogen sulfide biosynthesis; sulfite from sulfate.</text>
</comment>
<comment type="cofactor">
    <cofactor evidence="12">
        <name>[4Fe-4S] cluster</name>
        <dbReference type="ChEBI" id="CHEBI:49883"/>
    </cofactor>
    <text evidence="12">Binds 1 [4Fe-4S] cluster per subunit.</text>
</comment>
<dbReference type="GO" id="GO:0070814">
    <property type="term" value="P:hydrogen sulfide biosynthetic process"/>
    <property type="evidence" value="ECO:0007669"/>
    <property type="project" value="UniProtKB-UniRule"/>
</dbReference>
<comment type="function">
    <text evidence="6 12">Catalyzes the formation of sulfite from adenosine 5'-phosphosulfate (APS) using thioredoxin as an electron donor.</text>
</comment>
<dbReference type="GO" id="GO:0004604">
    <property type="term" value="F:phosphoadenylyl-sulfate reductase (thioredoxin) activity"/>
    <property type="evidence" value="ECO:0007669"/>
    <property type="project" value="UniProtKB-UniRule"/>
</dbReference>
<dbReference type="GO" id="GO:0051539">
    <property type="term" value="F:4 iron, 4 sulfur cluster binding"/>
    <property type="evidence" value="ECO:0007669"/>
    <property type="project" value="UniProtKB-UniRule"/>
</dbReference>
<evidence type="ECO:0000256" key="2">
    <source>
        <dbReference type="ARBA" id="ARBA00022490"/>
    </source>
</evidence>
<evidence type="ECO:0000256" key="8">
    <source>
        <dbReference type="ARBA" id="ARBA00024386"/>
    </source>
</evidence>
<reference evidence="14 15" key="1">
    <citation type="submission" date="2020-08" db="EMBL/GenBank/DDBJ databases">
        <title>Genomic Encyclopedia of Type Strains, Phase IV (KMG-IV): sequencing the most valuable type-strain genomes for metagenomic binning, comparative biology and taxonomic classification.</title>
        <authorList>
            <person name="Goeker M."/>
        </authorList>
    </citation>
    <scope>NUCLEOTIDE SEQUENCE [LARGE SCALE GENOMIC DNA]</scope>
    <source>
        <strain evidence="14 15">DSM 24696</strain>
    </source>
</reference>
<dbReference type="GO" id="GO:0043866">
    <property type="term" value="F:adenylyl-sulfate reductase (thioredoxin) activity"/>
    <property type="evidence" value="ECO:0007669"/>
    <property type="project" value="UniProtKB-EC"/>
</dbReference>
<dbReference type="PIRSF" id="PIRSF000857">
    <property type="entry name" value="PAPS_reductase"/>
    <property type="match status" value="1"/>
</dbReference>
<dbReference type="CDD" id="cd23945">
    <property type="entry name" value="PAPS_reductase"/>
    <property type="match status" value="1"/>
</dbReference>
<comment type="catalytic activity">
    <reaction evidence="12">
        <text>[thioredoxin]-disulfide + sulfite + AMP + 2 H(+) = adenosine 5'-phosphosulfate + [thioredoxin]-dithiol</text>
        <dbReference type="Rhea" id="RHEA:21976"/>
        <dbReference type="Rhea" id="RHEA-COMP:10698"/>
        <dbReference type="Rhea" id="RHEA-COMP:10700"/>
        <dbReference type="ChEBI" id="CHEBI:15378"/>
        <dbReference type="ChEBI" id="CHEBI:17359"/>
        <dbReference type="ChEBI" id="CHEBI:29950"/>
        <dbReference type="ChEBI" id="CHEBI:50058"/>
        <dbReference type="ChEBI" id="CHEBI:58243"/>
        <dbReference type="ChEBI" id="CHEBI:456215"/>
        <dbReference type="EC" id="1.8.4.10"/>
    </reaction>
</comment>
<dbReference type="AlphaFoldDB" id="A0A840QLU1"/>
<keyword evidence="12" id="KW-0479">Metal-binding</keyword>
<dbReference type="NCBIfam" id="TIGR00434">
    <property type="entry name" value="cysH"/>
    <property type="match status" value="1"/>
</dbReference>
<evidence type="ECO:0000256" key="9">
    <source>
        <dbReference type="ARBA" id="ARBA00029514"/>
    </source>
</evidence>
<dbReference type="HAMAP" id="MF_00063">
    <property type="entry name" value="CysH"/>
    <property type="match status" value="1"/>
</dbReference>
<evidence type="ECO:0000313" key="15">
    <source>
        <dbReference type="Proteomes" id="UP000551878"/>
    </source>
</evidence>
<dbReference type="Pfam" id="PF01507">
    <property type="entry name" value="PAPS_reduct"/>
    <property type="match status" value="1"/>
</dbReference>
<evidence type="ECO:0000256" key="3">
    <source>
        <dbReference type="ARBA" id="ARBA00023002"/>
    </source>
</evidence>
<feature type="binding site" evidence="12">
    <location>
        <position position="213"/>
    </location>
    <ligand>
        <name>[4Fe-4S] cluster</name>
        <dbReference type="ChEBI" id="CHEBI:49883"/>
    </ligand>
</feature>
<dbReference type="EC" id="1.8.4.10" evidence="8 12"/>
<dbReference type="Proteomes" id="UP000551878">
    <property type="component" value="Unassembled WGS sequence"/>
</dbReference>
<dbReference type="RefSeq" id="WP_184662830.1">
    <property type="nucleotide sequence ID" value="NZ_JACHHB010000002.1"/>
</dbReference>
<evidence type="ECO:0000256" key="1">
    <source>
        <dbReference type="ARBA" id="ARBA00009732"/>
    </source>
</evidence>
<evidence type="ECO:0000256" key="11">
    <source>
        <dbReference type="ARBA" id="ARBA00032041"/>
    </source>
</evidence>
<evidence type="ECO:0000256" key="7">
    <source>
        <dbReference type="ARBA" id="ARBA00024327"/>
    </source>
</evidence>
<evidence type="ECO:0000256" key="4">
    <source>
        <dbReference type="ARBA" id="ARBA00023004"/>
    </source>
</evidence>
<dbReference type="InterPro" id="IPR004511">
    <property type="entry name" value="PAPS/APS_Rdtase"/>
</dbReference>
<comment type="subcellular location">
    <subcellularLocation>
        <location evidence="12">Cytoplasm</location>
    </subcellularLocation>
</comment>
<dbReference type="EMBL" id="JACHHB010000002">
    <property type="protein sequence ID" value="MBB5172342.1"/>
    <property type="molecule type" value="Genomic_DNA"/>
</dbReference>
<dbReference type="FunFam" id="3.40.50.620:FF:000095">
    <property type="entry name" value="Phosphoadenosine phosphosulfate reductase"/>
    <property type="match status" value="1"/>
</dbReference>
<evidence type="ECO:0000313" key="14">
    <source>
        <dbReference type="EMBL" id="MBB5172342.1"/>
    </source>
</evidence>
<feature type="binding site" evidence="12">
    <location>
        <position position="210"/>
    </location>
    <ligand>
        <name>[4Fe-4S] cluster</name>
        <dbReference type="ChEBI" id="CHEBI:49883"/>
    </ligand>
</feature>
<protein>
    <recommendedName>
        <fullName evidence="9 12">Adenosine 5'-phosphosulfate reductase</fullName>
        <shortName evidence="12">APS reductase</shortName>
        <ecNumber evidence="8 12">1.8.4.10</ecNumber>
    </recommendedName>
    <alternativeName>
        <fullName evidence="11 12">5'-adenylylsulfate reductase</fullName>
    </alternativeName>
    <alternativeName>
        <fullName evidence="10 12">Thioredoxin-dependent 5'-adenylylsulfate reductase</fullName>
    </alternativeName>
</protein>
<evidence type="ECO:0000256" key="12">
    <source>
        <dbReference type="HAMAP-Rule" id="MF_00063"/>
    </source>
</evidence>
<dbReference type="GO" id="GO:0005737">
    <property type="term" value="C:cytoplasm"/>
    <property type="evidence" value="ECO:0007669"/>
    <property type="project" value="UniProtKB-SubCell"/>
</dbReference>
<dbReference type="GO" id="GO:0046872">
    <property type="term" value="F:metal ion binding"/>
    <property type="evidence" value="ECO:0007669"/>
    <property type="project" value="UniProtKB-KW"/>
</dbReference>
<name>A0A840QLU1_9BACI</name>
<dbReference type="GO" id="GO:0019344">
    <property type="term" value="P:cysteine biosynthetic process"/>
    <property type="evidence" value="ECO:0007669"/>
    <property type="project" value="InterPro"/>
</dbReference>
<evidence type="ECO:0000256" key="5">
    <source>
        <dbReference type="ARBA" id="ARBA00023014"/>
    </source>
</evidence>